<evidence type="ECO:0000256" key="2">
    <source>
        <dbReference type="ARBA" id="ARBA00011322"/>
    </source>
</evidence>
<feature type="coiled-coil region" evidence="4">
    <location>
        <begin position="852"/>
        <end position="879"/>
    </location>
</feature>
<sequence>MRPVLLEMTGFAAFREHTLVDFTGADYFALVGPTGSGKSTVIDALTFALYGSVPRWDNPRSVANALAPTQNRGAVRLVFDVGGDRYVVARELRRAASGSVSVRGARLERLRDPSGTGAAEEETEPIADGAGDTTAAVTQLLGLTFADFCTCVVLPQGEFAEFLHAEPRKRQEKLVRLLGLDVYERIAKEANAEAAAQRQRAEVLEEQLAGYADATAEAEQAAAARVAELEALAERVAAAVPELSAALAEQRGAAERLDRLHDEIARLSAVRAPEGLAELGARRASAVEAARRAAAALARAEEADTAARAALAAEPPRARLERVLHDHEELAAAVAELPGAQDRLAKATSEYTVAERDAVDALAVQSAARAAVDAAVAAHRSADEHAQRLRAERAALRGLTAPAGLDALRGREEAAVREHERAVAELAAAERAEAAARAAGADVLPRAVLDRVRRDLADLAAAEQAHTAAAAAVEQARRTVDAAATTVTAARERRDHARAAHTAAVRSGLAATLRASLVAGEECPVCAQTVATVPPADEAPETDTEARLSAAEQEHERATAAHATAVAALSRAEAEVTRQAAVVERLQAGLAETGITTEAAHAAAVAALDRVEAEQQRAAVAVTAARTAVTTAAAAVEDVRAEAARAAAALRAARDPLVPFGAPAAEDDPFSGWAALLEWAAAEAAEREAQLPAATAAAAAAEQERFSAEEALRAAERAVAERRSAETAAARAEQEARAAVAAIERRIEALRAALDGAPSPQAAQAALARVTAAERAAEAADAELRAARREQRIADTAAADVERAVAAGWRVLRAARDPLVALGAPELDEGDGAAGGLPEAWAALLGWAETARAERAAQVEAAERAAAAARERVGELARRLTAELAEHGVIAESDGFADELAAEPTRAITAVATGATRARAAHERIVERRAAVADLVAERDRAEEAHQVAKMLGGLLRSDQFPRWLVASALDALVTDASRSLAELSGGQFELTHDNGEFLVVDHADADSRRPVKTLSGGETFQASLALALALSAQISNLAATGAARLESIFLDEGFGTLDDTNLDVVASTLENLAAAGDRMVGVITHVPALAERVPVRFAVRRDQRTATVERESP</sequence>
<keyword evidence="8" id="KW-1185">Reference proteome</keyword>
<feature type="domain" description="Rad50/SbcC-type AAA" evidence="6">
    <location>
        <begin position="6"/>
        <end position="210"/>
    </location>
</feature>
<dbReference type="PANTHER" id="PTHR32114">
    <property type="entry name" value="ABC TRANSPORTER ABCH.3"/>
    <property type="match status" value="1"/>
</dbReference>
<comment type="similarity">
    <text evidence="1">Belongs to the SMC family. SbcC subfamily.</text>
</comment>
<feature type="region of interest" description="Disordered" evidence="5">
    <location>
        <begin position="111"/>
        <end position="130"/>
    </location>
</feature>
<evidence type="ECO:0000313" key="7">
    <source>
        <dbReference type="EMBL" id="SHK29221.1"/>
    </source>
</evidence>
<comment type="subunit">
    <text evidence="2">Heterodimer of SbcC and SbcD.</text>
</comment>
<evidence type="ECO:0000256" key="1">
    <source>
        <dbReference type="ARBA" id="ARBA00006930"/>
    </source>
</evidence>
<reference evidence="7 8" key="1">
    <citation type="submission" date="2016-11" db="EMBL/GenBank/DDBJ databases">
        <authorList>
            <person name="Jaros S."/>
            <person name="Januszkiewicz K."/>
            <person name="Wedrychowicz H."/>
        </authorList>
    </citation>
    <scope>NUCLEOTIDE SEQUENCE [LARGE SCALE GENOMIC DNA]</scope>
    <source>
        <strain evidence="7 8">DSM 43832</strain>
    </source>
</reference>
<dbReference type="OrthoDB" id="9795626at2"/>
<dbReference type="GO" id="GO:0016887">
    <property type="term" value="F:ATP hydrolysis activity"/>
    <property type="evidence" value="ECO:0007669"/>
    <property type="project" value="InterPro"/>
</dbReference>
<dbReference type="Pfam" id="PF13558">
    <property type="entry name" value="SbcC_Walker_B"/>
    <property type="match status" value="1"/>
</dbReference>
<dbReference type="Proteomes" id="UP000184363">
    <property type="component" value="Unassembled WGS sequence"/>
</dbReference>
<dbReference type="SUPFAM" id="SSF52540">
    <property type="entry name" value="P-loop containing nucleoside triphosphate hydrolases"/>
    <property type="match status" value="1"/>
</dbReference>
<gene>
    <name evidence="7" type="ORF">SAMN05443637_104259</name>
</gene>
<evidence type="ECO:0000313" key="8">
    <source>
        <dbReference type="Proteomes" id="UP000184363"/>
    </source>
</evidence>
<evidence type="ECO:0000256" key="4">
    <source>
        <dbReference type="SAM" id="Coils"/>
    </source>
</evidence>
<dbReference type="GO" id="GO:0006302">
    <property type="term" value="P:double-strand break repair"/>
    <property type="evidence" value="ECO:0007669"/>
    <property type="project" value="InterPro"/>
</dbReference>
<dbReference type="InterPro" id="IPR038729">
    <property type="entry name" value="Rad50/SbcC_AAA"/>
</dbReference>
<protein>
    <recommendedName>
        <fullName evidence="3">Nuclease SbcCD subunit C</fullName>
    </recommendedName>
</protein>
<dbReference type="Gene3D" id="3.40.50.300">
    <property type="entry name" value="P-loop containing nucleotide triphosphate hydrolases"/>
    <property type="match status" value="2"/>
</dbReference>
<dbReference type="Pfam" id="PF13476">
    <property type="entry name" value="AAA_23"/>
    <property type="match status" value="1"/>
</dbReference>
<organism evidence="7 8">
    <name type="scientific">Pseudonocardia thermophila</name>
    <dbReference type="NCBI Taxonomy" id="1848"/>
    <lineage>
        <taxon>Bacteria</taxon>
        <taxon>Bacillati</taxon>
        <taxon>Actinomycetota</taxon>
        <taxon>Actinomycetes</taxon>
        <taxon>Pseudonocardiales</taxon>
        <taxon>Pseudonocardiaceae</taxon>
        <taxon>Pseudonocardia</taxon>
    </lineage>
</organism>
<name>A0A1M6R9T7_PSETH</name>
<evidence type="ECO:0000259" key="6">
    <source>
        <dbReference type="Pfam" id="PF13476"/>
    </source>
</evidence>
<proteinExistence type="inferred from homology"/>
<dbReference type="PANTHER" id="PTHR32114:SF2">
    <property type="entry name" value="ABC TRANSPORTER ABCH.3"/>
    <property type="match status" value="1"/>
</dbReference>
<dbReference type="STRING" id="1848.SAMN05443637_104259"/>
<keyword evidence="7" id="KW-0269">Exonuclease</keyword>
<dbReference type="EMBL" id="FRAP01000004">
    <property type="protein sequence ID" value="SHK29221.1"/>
    <property type="molecule type" value="Genomic_DNA"/>
</dbReference>
<evidence type="ECO:0000256" key="3">
    <source>
        <dbReference type="ARBA" id="ARBA00013368"/>
    </source>
</evidence>
<keyword evidence="4" id="KW-0175">Coiled coil</keyword>
<accession>A0A1M6R9T7</accession>
<feature type="coiled-coil region" evidence="4">
    <location>
        <begin position="180"/>
        <end position="221"/>
    </location>
</feature>
<dbReference type="RefSeq" id="WP_073456252.1">
    <property type="nucleotide sequence ID" value="NZ_FRAP01000004.1"/>
</dbReference>
<keyword evidence="7" id="KW-0540">Nuclease</keyword>
<dbReference type="InterPro" id="IPR027417">
    <property type="entry name" value="P-loop_NTPase"/>
</dbReference>
<evidence type="ECO:0000256" key="5">
    <source>
        <dbReference type="SAM" id="MobiDB-lite"/>
    </source>
</evidence>
<dbReference type="GO" id="GO:0004527">
    <property type="term" value="F:exonuclease activity"/>
    <property type="evidence" value="ECO:0007669"/>
    <property type="project" value="UniProtKB-KW"/>
</dbReference>
<feature type="coiled-coil region" evidence="4">
    <location>
        <begin position="698"/>
        <end position="790"/>
    </location>
</feature>
<keyword evidence="7" id="KW-0378">Hydrolase</keyword>
<dbReference type="AlphaFoldDB" id="A0A1M6R9T7"/>